<gene>
    <name evidence="2" type="ORF">PM738_19550</name>
</gene>
<feature type="domain" description="NERD" evidence="1">
    <location>
        <begin position="41"/>
        <end position="163"/>
    </location>
</feature>
<dbReference type="Pfam" id="PF08378">
    <property type="entry name" value="NERD"/>
    <property type="match status" value="1"/>
</dbReference>
<dbReference type="Gene3D" id="3.30.65.10">
    <property type="entry name" value="Bacterial Topoisomerase I, domain 1"/>
    <property type="match status" value="1"/>
</dbReference>
<dbReference type="EMBL" id="JAQLKE010000069">
    <property type="protein sequence ID" value="MDB7085976.1"/>
    <property type="molecule type" value="Genomic_DNA"/>
</dbReference>
<dbReference type="SUPFAM" id="SSF57783">
    <property type="entry name" value="Zinc beta-ribbon"/>
    <property type="match status" value="1"/>
</dbReference>
<dbReference type="GO" id="GO:0003677">
    <property type="term" value="F:DNA binding"/>
    <property type="evidence" value="ECO:0007669"/>
    <property type="project" value="InterPro"/>
</dbReference>
<dbReference type="Pfam" id="PF01396">
    <property type="entry name" value="Zn_ribbon_Top1"/>
    <property type="match status" value="1"/>
</dbReference>
<name>A0AB35IMX6_9FIRM</name>
<proteinExistence type="predicted"/>
<organism evidence="2 3">
    <name type="scientific">Thomasclavelia ramosa</name>
    <dbReference type="NCBI Taxonomy" id="1547"/>
    <lineage>
        <taxon>Bacteria</taxon>
        <taxon>Bacillati</taxon>
        <taxon>Bacillota</taxon>
        <taxon>Erysipelotrichia</taxon>
        <taxon>Erysipelotrichales</taxon>
        <taxon>Coprobacillaceae</taxon>
        <taxon>Thomasclavelia</taxon>
    </lineage>
</organism>
<dbReference type="GO" id="GO:0005694">
    <property type="term" value="C:chromosome"/>
    <property type="evidence" value="ECO:0007669"/>
    <property type="project" value="InterPro"/>
</dbReference>
<dbReference type="InterPro" id="IPR011528">
    <property type="entry name" value="NERD"/>
</dbReference>
<dbReference type="RefSeq" id="WP_272019389.1">
    <property type="nucleotide sequence ID" value="NZ_JAQLKE010000069.1"/>
</dbReference>
<evidence type="ECO:0000313" key="3">
    <source>
        <dbReference type="Proteomes" id="UP001211987"/>
    </source>
</evidence>
<evidence type="ECO:0000259" key="1">
    <source>
        <dbReference type="PROSITE" id="PS50965"/>
    </source>
</evidence>
<sequence>MVVVILLGILIILYLKKNKDYKAGAYYQITKVPFFYIKRDLGRYGEYLIYENLKFFEQNGAKFLFNVYIPKQNGEKTEIDVLMISKRGIFVFESKNYSGWIFGSENQKYWYQTLATGRGRSRKEHFYNPIMQNNSHIKHLKSLVGDQIIMHSIIVFSDRCTLKRITVENNDIRVIKRNQASYIVSNIYQDVLKDVLTENDIIDIYNKLYPYTQISNIERNRHIANIQNKKAAESIRAFNMMNDEVKNGRCPRCGGILVLRTATRGANAGNRFLGCCNYPKCRYTRNI</sequence>
<dbReference type="GO" id="GO:0006265">
    <property type="term" value="P:DNA topological change"/>
    <property type="evidence" value="ECO:0007669"/>
    <property type="project" value="InterPro"/>
</dbReference>
<dbReference type="GO" id="GO:0003916">
    <property type="term" value="F:DNA topoisomerase activity"/>
    <property type="evidence" value="ECO:0007669"/>
    <property type="project" value="InterPro"/>
</dbReference>
<comment type="caution">
    <text evidence="2">The sequence shown here is derived from an EMBL/GenBank/DDBJ whole genome shotgun (WGS) entry which is preliminary data.</text>
</comment>
<evidence type="ECO:0000313" key="2">
    <source>
        <dbReference type="EMBL" id="MDB7085976.1"/>
    </source>
</evidence>
<dbReference type="Proteomes" id="UP001211987">
    <property type="component" value="Unassembled WGS sequence"/>
</dbReference>
<dbReference type="PROSITE" id="PS50965">
    <property type="entry name" value="NERD"/>
    <property type="match status" value="1"/>
</dbReference>
<dbReference type="InterPro" id="IPR013498">
    <property type="entry name" value="Topo_IA_Znf"/>
</dbReference>
<protein>
    <submittedName>
        <fullName evidence="2">NERD domain-containing protein</fullName>
    </submittedName>
</protein>
<reference evidence="2" key="1">
    <citation type="submission" date="2023-01" db="EMBL/GenBank/DDBJ databases">
        <title>Human gut microbiome strain richness.</title>
        <authorList>
            <person name="Chen-Liaw A."/>
        </authorList>
    </citation>
    <scope>NUCLEOTIDE SEQUENCE</scope>
    <source>
        <strain evidence="2">1001217st2_G6_1001217B_191108</strain>
    </source>
</reference>
<accession>A0AB35IMX6</accession>
<dbReference type="AlphaFoldDB" id="A0AB35IMX6"/>